<name>A0A3B0ZXJ5_9ZZZZ</name>
<protein>
    <submittedName>
        <fullName evidence="1">Uncharacterized protein</fullName>
    </submittedName>
</protein>
<gene>
    <name evidence="1" type="ORF">MNBD_GAMMA21-1032</name>
</gene>
<organism evidence="1">
    <name type="scientific">hydrothermal vent metagenome</name>
    <dbReference type="NCBI Taxonomy" id="652676"/>
    <lineage>
        <taxon>unclassified sequences</taxon>
        <taxon>metagenomes</taxon>
        <taxon>ecological metagenomes</taxon>
    </lineage>
</organism>
<reference evidence="1" key="1">
    <citation type="submission" date="2018-06" db="EMBL/GenBank/DDBJ databases">
        <authorList>
            <person name="Zhirakovskaya E."/>
        </authorList>
    </citation>
    <scope>NUCLEOTIDE SEQUENCE</scope>
</reference>
<dbReference type="AlphaFoldDB" id="A0A3B0ZXJ5"/>
<proteinExistence type="predicted"/>
<sequence length="73" mass="7980">MLSFPTPVVAISLFALLFFSCAEFKQAGRDIGHGTRDIIREIGHGTRDAVKAIGHGSRDAFNEFKKDIKSATD</sequence>
<accession>A0A3B0ZXJ5</accession>
<evidence type="ECO:0000313" key="1">
    <source>
        <dbReference type="EMBL" id="VAW96491.1"/>
    </source>
</evidence>
<dbReference type="EMBL" id="UOFR01000038">
    <property type="protein sequence ID" value="VAW96491.1"/>
    <property type="molecule type" value="Genomic_DNA"/>
</dbReference>